<name>A0A239M006_9BACT</name>
<organism evidence="2 3">
    <name type="scientific">Pontibacter ummariensis</name>
    <dbReference type="NCBI Taxonomy" id="1610492"/>
    <lineage>
        <taxon>Bacteria</taxon>
        <taxon>Pseudomonadati</taxon>
        <taxon>Bacteroidota</taxon>
        <taxon>Cytophagia</taxon>
        <taxon>Cytophagales</taxon>
        <taxon>Hymenobacteraceae</taxon>
        <taxon>Pontibacter</taxon>
    </lineage>
</organism>
<dbReference type="Pfam" id="PF21814">
    <property type="entry name" value="DUF6883"/>
    <property type="match status" value="1"/>
</dbReference>
<dbReference type="AlphaFoldDB" id="A0A239M006"/>
<dbReference type="OrthoDB" id="5801353at2"/>
<dbReference type="RefSeq" id="WP_144266403.1">
    <property type="nucleotide sequence ID" value="NZ_FZOQ01000058.1"/>
</dbReference>
<gene>
    <name evidence="2" type="ORF">SAMN06296052_1585</name>
</gene>
<evidence type="ECO:0000259" key="1">
    <source>
        <dbReference type="Pfam" id="PF21814"/>
    </source>
</evidence>
<sequence>MPGRENAIVEDSKIAGYLLNLQHPDGRSKAGFFLRAGFGLGQAEEFRELLLRQAMWHQVSKTEQTKFGTKYIIDGIVETPHHFSFNLRTVWMLGADSEQPKLVTAYPLTP</sequence>
<evidence type="ECO:0000313" key="2">
    <source>
        <dbReference type="EMBL" id="SNT35264.1"/>
    </source>
</evidence>
<accession>A0A239M006</accession>
<protein>
    <recommendedName>
        <fullName evidence="1">DUF6883 domain-containing protein</fullName>
    </recommendedName>
</protein>
<dbReference type="InterPro" id="IPR049250">
    <property type="entry name" value="DUF6883"/>
</dbReference>
<feature type="domain" description="DUF6883" evidence="1">
    <location>
        <begin position="3"/>
        <end position="108"/>
    </location>
</feature>
<keyword evidence="3" id="KW-1185">Reference proteome</keyword>
<reference evidence="3" key="1">
    <citation type="submission" date="2017-06" db="EMBL/GenBank/DDBJ databases">
        <authorList>
            <person name="Varghese N."/>
            <person name="Submissions S."/>
        </authorList>
    </citation>
    <scope>NUCLEOTIDE SEQUENCE [LARGE SCALE GENOMIC DNA]</scope>
    <source>
        <strain evidence="3">NKM1</strain>
    </source>
</reference>
<proteinExistence type="predicted"/>
<evidence type="ECO:0000313" key="3">
    <source>
        <dbReference type="Proteomes" id="UP000198432"/>
    </source>
</evidence>
<dbReference type="EMBL" id="FZOQ01000058">
    <property type="protein sequence ID" value="SNT35264.1"/>
    <property type="molecule type" value="Genomic_DNA"/>
</dbReference>
<dbReference type="Proteomes" id="UP000198432">
    <property type="component" value="Unassembled WGS sequence"/>
</dbReference>